<name>A0AAN4W1Q5_9BACT</name>
<evidence type="ECO:0000256" key="1">
    <source>
        <dbReference type="SAM" id="Phobius"/>
    </source>
</evidence>
<keyword evidence="1" id="KW-1133">Transmembrane helix</keyword>
<reference evidence="2 3" key="1">
    <citation type="submission" date="2021-12" db="EMBL/GenBank/DDBJ databases">
        <title>Genome sequencing of bacteria with rrn-lacking chromosome and rrn-plasmid.</title>
        <authorList>
            <person name="Anda M."/>
            <person name="Iwasaki W."/>
        </authorList>
    </citation>
    <scope>NUCLEOTIDE SEQUENCE [LARGE SCALE GENOMIC DNA]</scope>
    <source>
        <strain evidence="2 3">NBRC 15940</strain>
    </source>
</reference>
<feature type="transmembrane region" description="Helical" evidence="1">
    <location>
        <begin position="139"/>
        <end position="158"/>
    </location>
</feature>
<accession>A0AAN4W1Q5</accession>
<protein>
    <submittedName>
        <fullName evidence="2">Uncharacterized protein</fullName>
    </submittedName>
</protein>
<keyword evidence="1" id="KW-0812">Transmembrane</keyword>
<keyword evidence="1" id="KW-0472">Membrane</keyword>
<gene>
    <name evidence="2" type="ORF">PEDI_35550</name>
</gene>
<evidence type="ECO:0000313" key="2">
    <source>
        <dbReference type="EMBL" id="GJM63003.1"/>
    </source>
</evidence>
<feature type="transmembrane region" description="Helical" evidence="1">
    <location>
        <begin position="100"/>
        <end position="119"/>
    </location>
</feature>
<keyword evidence="3" id="KW-1185">Reference proteome</keyword>
<feature type="transmembrane region" description="Helical" evidence="1">
    <location>
        <begin position="67"/>
        <end position="88"/>
    </location>
</feature>
<sequence length="374" mass="44419">MERNFLKQSISISHIGKGRFWFAVVTGIIGALVLSYFFNYSREILRLMTQFGDLLVLSEEEYYWSDFFFSTLATLLGFGLTVLIWFSGKRSRRGRYRSRFVVTNGLFLLLLLLFCLSRFGYILNFSLFISRGYDGHLDLLAEFSSLGVLLIIYVFLNFWSSIRFLYKTKYAFFLSVILIGFISFFINKTTAIDRNIVNNYYFSGLQNRFDYINQEIEKATDKGVLFSDSTRIILRKKYSERTVHMVRKLKSDFQSSKAITLDWLVIQKILIHNLNFPELDFSRSNAQRWPYPTASELRKQWCLQEANSIERQLLFEILQEEIQLLNKPQFGHEYHEKQWTPYEMEMDMRRRVLVRDMEQVLEGFLQLREEIAPC</sequence>
<feature type="transmembrane region" description="Helical" evidence="1">
    <location>
        <begin position="170"/>
        <end position="186"/>
    </location>
</feature>
<comment type="caution">
    <text evidence="2">The sequence shown here is derived from an EMBL/GenBank/DDBJ whole genome shotgun (WGS) entry which is preliminary data.</text>
</comment>
<proteinExistence type="predicted"/>
<organism evidence="2 3">
    <name type="scientific">Persicobacter diffluens</name>
    <dbReference type="NCBI Taxonomy" id="981"/>
    <lineage>
        <taxon>Bacteria</taxon>
        <taxon>Pseudomonadati</taxon>
        <taxon>Bacteroidota</taxon>
        <taxon>Cytophagia</taxon>
        <taxon>Cytophagales</taxon>
        <taxon>Persicobacteraceae</taxon>
        <taxon>Persicobacter</taxon>
    </lineage>
</organism>
<dbReference type="AlphaFoldDB" id="A0AAN4W1Q5"/>
<dbReference type="Proteomes" id="UP001310022">
    <property type="component" value="Unassembled WGS sequence"/>
</dbReference>
<evidence type="ECO:0000313" key="3">
    <source>
        <dbReference type="Proteomes" id="UP001310022"/>
    </source>
</evidence>
<dbReference type="EMBL" id="BQKE01000002">
    <property type="protein sequence ID" value="GJM63003.1"/>
    <property type="molecule type" value="Genomic_DNA"/>
</dbReference>
<feature type="transmembrane region" description="Helical" evidence="1">
    <location>
        <begin position="20"/>
        <end position="38"/>
    </location>
</feature>